<dbReference type="InterPro" id="IPR053183">
    <property type="entry name" value="ASL1"/>
</dbReference>
<feature type="chain" id="PRO_5034223246" description="Asl1-like glycosyl hydrolase catalytic domain-containing protein" evidence="2">
    <location>
        <begin position="20"/>
        <end position="349"/>
    </location>
</feature>
<dbReference type="AlphaFoldDB" id="A0A8H3I089"/>
<dbReference type="InterPro" id="IPR024655">
    <property type="entry name" value="Asl1_glyco_hydro_catalytic"/>
</dbReference>
<protein>
    <recommendedName>
        <fullName evidence="3">Asl1-like glycosyl hydrolase catalytic domain-containing protein</fullName>
    </recommendedName>
</protein>
<dbReference type="PANTHER" id="PTHR34154:SF10">
    <property type="entry name" value="ASL1-LIKE GLYCOSYL HYDROLASE CATALYTIC DOMAIN-CONTAINING PROTEIN"/>
    <property type="match status" value="1"/>
</dbReference>
<keyword evidence="5" id="KW-1185">Reference proteome</keyword>
<feature type="region of interest" description="Disordered" evidence="1">
    <location>
        <begin position="71"/>
        <end position="112"/>
    </location>
</feature>
<evidence type="ECO:0000313" key="5">
    <source>
        <dbReference type="Proteomes" id="UP000664521"/>
    </source>
</evidence>
<gene>
    <name evidence="4" type="ORF">HETSPECPRED_009550</name>
</gene>
<keyword evidence="2" id="KW-0732">Signal</keyword>
<sequence length="349" mass="37186">MSRLYVLSVLSALSAVSFAAPKPQNWNTIDWSHIGVDWKTVNYGGQPATVATTPAQVQVTTVAAVVPTTPLTSSSVVPHSTSSPSPSPSPKPDSSSGSSSSPSGGKRGLAYNPSSPPLDIFSSFSSIGWGWDWDSARASLPSQYEFVPMLWEPSRADKFDSDLKTSPASYLLSFNEPDIPSQANMNVASAVAGHIQHMNKHASDSVKIGAVSVSNGASQDPNAPMGLDYLKAFLDQCASSLPSCVVDFCPVHWYGCPTSSPCSVDDDFKAFQTAMTNAISTCNGKPVWITEFQKIGSQDEQTQFVKQAIDWLEQPAQAKIERYSYFMVQDGILTSGNSLSSTGTAYASA</sequence>
<evidence type="ECO:0000259" key="3">
    <source>
        <dbReference type="Pfam" id="PF11790"/>
    </source>
</evidence>
<reference evidence="4" key="1">
    <citation type="submission" date="2021-03" db="EMBL/GenBank/DDBJ databases">
        <authorList>
            <person name="Tagirdzhanova G."/>
        </authorList>
    </citation>
    <scope>NUCLEOTIDE SEQUENCE</scope>
</reference>
<dbReference type="GO" id="GO:0009277">
    <property type="term" value="C:fungal-type cell wall"/>
    <property type="evidence" value="ECO:0007669"/>
    <property type="project" value="TreeGrafter"/>
</dbReference>
<proteinExistence type="predicted"/>
<feature type="domain" description="Asl1-like glycosyl hydrolase catalytic" evidence="3">
    <location>
        <begin position="108"/>
        <end position="346"/>
    </location>
</feature>
<feature type="compositionally biased region" description="Low complexity" evidence="1">
    <location>
        <begin position="71"/>
        <end position="84"/>
    </location>
</feature>
<dbReference type="GO" id="GO:0071966">
    <property type="term" value="P:fungal-type cell wall polysaccharide metabolic process"/>
    <property type="evidence" value="ECO:0007669"/>
    <property type="project" value="TreeGrafter"/>
</dbReference>
<dbReference type="SUPFAM" id="SSF51445">
    <property type="entry name" value="(Trans)glycosidases"/>
    <property type="match status" value="1"/>
</dbReference>
<evidence type="ECO:0000313" key="4">
    <source>
        <dbReference type="EMBL" id="CAF9909892.1"/>
    </source>
</evidence>
<organism evidence="4 5">
    <name type="scientific">Heterodermia speciosa</name>
    <dbReference type="NCBI Taxonomy" id="116794"/>
    <lineage>
        <taxon>Eukaryota</taxon>
        <taxon>Fungi</taxon>
        <taxon>Dikarya</taxon>
        <taxon>Ascomycota</taxon>
        <taxon>Pezizomycotina</taxon>
        <taxon>Lecanoromycetes</taxon>
        <taxon>OSLEUM clade</taxon>
        <taxon>Lecanoromycetidae</taxon>
        <taxon>Caliciales</taxon>
        <taxon>Physciaceae</taxon>
        <taxon>Heterodermia</taxon>
    </lineage>
</organism>
<dbReference type="Proteomes" id="UP000664521">
    <property type="component" value="Unassembled WGS sequence"/>
</dbReference>
<accession>A0A8H3I089</accession>
<dbReference type="OrthoDB" id="43654at2759"/>
<dbReference type="PANTHER" id="PTHR34154">
    <property type="entry name" value="ALKALI-SENSITIVE LINKAGE PROTEIN 1"/>
    <property type="match status" value="1"/>
</dbReference>
<evidence type="ECO:0000256" key="1">
    <source>
        <dbReference type="SAM" id="MobiDB-lite"/>
    </source>
</evidence>
<dbReference type="EMBL" id="CAJPDS010000008">
    <property type="protein sequence ID" value="CAF9909892.1"/>
    <property type="molecule type" value="Genomic_DNA"/>
</dbReference>
<feature type="compositionally biased region" description="Low complexity" evidence="1">
    <location>
        <begin position="92"/>
        <end position="103"/>
    </location>
</feature>
<dbReference type="Gene3D" id="3.20.20.80">
    <property type="entry name" value="Glycosidases"/>
    <property type="match status" value="1"/>
</dbReference>
<name>A0A8H3I089_9LECA</name>
<dbReference type="Pfam" id="PF11790">
    <property type="entry name" value="Glyco_hydro_cc"/>
    <property type="match status" value="1"/>
</dbReference>
<comment type="caution">
    <text evidence="4">The sequence shown here is derived from an EMBL/GenBank/DDBJ whole genome shotgun (WGS) entry which is preliminary data.</text>
</comment>
<feature type="signal peptide" evidence="2">
    <location>
        <begin position="1"/>
        <end position="19"/>
    </location>
</feature>
<dbReference type="InterPro" id="IPR017853">
    <property type="entry name" value="GH"/>
</dbReference>
<evidence type="ECO:0000256" key="2">
    <source>
        <dbReference type="SAM" id="SignalP"/>
    </source>
</evidence>